<dbReference type="AlphaFoldDB" id="A0A5N6D214"/>
<evidence type="ECO:0000313" key="2">
    <source>
        <dbReference type="Proteomes" id="UP000326532"/>
    </source>
</evidence>
<dbReference type="Proteomes" id="UP000326532">
    <property type="component" value="Unassembled WGS sequence"/>
</dbReference>
<accession>A0A5N6D214</accession>
<keyword evidence="2" id="KW-1185">Reference proteome</keyword>
<evidence type="ECO:0000313" key="1">
    <source>
        <dbReference type="EMBL" id="KAB8199252.1"/>
    </source>
</evidence>
<dbReference type="EMBL" id="ML735086">
    <property type="protein sequence ID" value="KAB8199252.1"/>
    <property type="molecule type" value="Genomic_DNA"/>
</dbReference>
<sequence length="82" mass="9742">MRYLVIHCFRDRFSLATYIFLLWIFARDSGHSIPDSIHTKYLGVCKHMLVDDSRIRHNLRNVLANIRYISQGKFLFPSSTIR</sequence>
<organism evidence="1 2">
    <name type="scientific">Aspergillus parasiticus</name>
    <dbReference type="NCBI Taxonomy" id="5067"/>
    <lineage>
        <taxon>Eukaryota</taxon>
        <taxon>Fungi</taxon>
        <taxon>Dikarya</taxon>
        <taxon>Ascomycota</taxon>
        <taxon>Pezizomycotina</taxon>
        <taxon>Eurotiomycetes</taxon>
        <taxon>Eurotiomycetidae</taxon>
        <taxon>Eurotiales</taxon>
        <taxon>Aspergillaceae</taxon>
        <taxon>Aspergillus</taxon>
        <taxon>Aspergillus subgen. Circumdati</taxon>
    </lineage>
</organism>
<name>A0A5N6D214_ASPPA</name>
<proteinExistence type="predicted"/>
<dbReference type="VEuPathDB" id="FungiDB:BDV34DRAFT_207264"/>
<gene>
    <name evidence="1" type="ORF">BDV34DRAFT_207264</name>
</gene>
<protein>
    <submittedName>
        <fullName evidence="1">Uncharacterized protein</fullName>
    </submittedName>
</protein>
<reference evidence="1 2" key="1">
    <citation type="submission" date="2019-04" db="EMBL/GenBank/DDBJ databases">
        <title>Fungal friends and foes A comparative genomics study of 23 Aspergillus species from section Flavi.</title>
        <authorList>
            <consortium name="DOE Joint Genome Institute"/>
            <person name="Kjaerbolling I."/>
            <person name="Vesth T.C."/>
            <person name="Frisvad J.C."/>
            <person name="Nybo J.L."/>
            <person name="Theobald S."/>
            <person name="Kildgaard S."/>
            <person name="Petersen T.I."/>
            <person name="Kuo A."/>
            <person name="Sato A."/>
            <person name="Lyhne E.K."/>
            <person name="Kogle M.E."/>
            <person name="Wiebenga A."/>
            <person name="Kun R.S."/>
            <person name="Lubbers R.J."/>
            <person name="Makela M.R."/>
            <person name="Barry K."/>
            <person name="Chovatia M."/>
            <person name="Clum A."/>
            <person name="Daum C."/>
            <person name="Haridas S."/>
            <person name="He G."/>
            <person name="LaButti K."/>
            <person name="Lipzen A."/>
            <person name="Mondo S."/>
            <person name="Pangilinan J."/>
            <person name="Riley R."/>
            <person name="Salamov A."/>
            <person name="Simmons B.A."/>
            <person name="Magnuson J.K."/>
            <person name="Henrissat B."/>
            <person name="Mortensen U.H."/>
            <person name="Larsen T.O."/>
            <person name="De vries R.P."/>
            <person name="Grigoriev I.V."/>
            <person name="Machida M."/>
            <person name="Baker S.E."/>
            <person name="Andersen M.R."/>
        </authorList>
    </citation>
    <scope>NUCLEOTIDE SEQUENCE [LARGE SCALE GENOMIC DNA]</scope>
    <source>
        <strain evidence="1 2">CBS 117618</strain>
    </source>
</reference>